<dbReference type="Proteomes" id="UP000516437">
    <property type="component" value="Chromosome 8"/>
</dbReference>
<name>A0A6A1UN98_9ROSI</name>
<organism evidence="1 2">
    <name type="scientific">Morella rubra</name>
    <name type="common">Chinese bayberry</name>
    <dbReference type="NCBI Taxonomy" id="262757"/>
    <lineage>
        <taxon>Eukaryota</taxon>
        <taxon>Viridiplantae</taxon>
        <taxon>Streptophyta</taxon>
        <taxon>Embryophyta</taxon>
        <taxon>Tracheophyta</taxon>
        <taxon>Spermatophyta</taxon>
        <taxon>Magnoliopsida</taxon>
        <taxon>eudicotyledons</taxon>
        <taxon>Gunneridae</taxon>
        <taxon>Pentapetalae</taxon>
        <taxon>rosids</taxon>
        <taxon>fabids</taxon>
        <taxon>Fagales</taxon>
        <taxon>Myricaceae</taxon>
        <taxon>Morella</taxon>
    </lineage>
</organism>
<comment type="caution">
    <text evidence="1">The sequence shown here is derived from an EMBL/GenBank/DDBJ whole genome shotgun (WGS) entry which is preliminary data.</text>
</comment>
<dbReference type="AlphaFoldDB" id="A0A6A1UN98"/>
<evidence type="ECO:0000313" key="1">
    <source>
        <dbReference type="EMBL" id="KAB1201875.1"/>
    </source>
</evidence>
<gene>
    <name evidence="1" type="ORF">CJ030_MR8G019197</name>
</gene>
<evidence type="ECO:0000313" key="2">
    <source>
        <dbReference type="Proteomes" id="UP000516437"/>
    </source>
</evidence>
<dbReference type="OrthoDB" id="10552636at2759"/>
<dbReference type="EMBL" id="RXIC02000026">
    <property type="protein sequence ID" value="KAB1201875.1"/>
    <property type="molecule type" value="Genomic_DNA"/>
</dbReference>
<accession>A0A6A1UN98</accession>
<reference evidence="1 2" key="1">
    <citation type="journal article" date="2019" name="Plant Biotechnol. J.">
        <title>The red bayberry genome and genetic basis of sex determination.</title>
        <authorList>
            <person name="Jia H.M."/>
            <person name="Jia H.J."/>
            <person name="Cai Q.L."/>
            <person name="Wang Y."/>
            <person name="Zhao H.B."/>
            <person name="Yang W.F."/>
            <person name="Wang G.Y."/>
            <person name="Li Y.H."/>
            <person name="Zhan D.L."/>
            <person name="Shen Y.T."/>
            <person name="Niu Q.F."/>
            <person name="Chang L."/>
            <person name="Qiu J."/>
            <person name="Zhao L."/>
            <person name="Xie H.B."/>
            <person name="Fu W.Y."/>
            <person name="Jin J."/>
            <person name="Li X.W."/>
            <person name="Jiao Y."/>
            <person name="Zhou C.C."/>
            <person name="Tu T."/>
            <person name="Chai C.Y."/>
            <person name="Gao J.L."/>
            <person name="Fan L.J."/>
            <person name="van de Weg E."/>
            <person name="Wang J.Y."/>
            <person name="Gao Z.S."/>
        </authorList>
    </citation>
    <scope>NUCLEOTIDE SEQUENCE [LARGE SCALE GENOMIC DNA]</scope>
    <source>
        <tissue evidence="1">Leaves</tissue>
    </source>
</reference>
<protein>
    <submittedName>
        <fullName evidence="1">Uncharacterized protein</fullName>
    </submittedName>
</protein>
<proteinExistence type="predicted"/>
<keyword evidence="2" id="KW-1185">Reference proteome</keyword>
<sequence length="158" mass="17089">MGTSSDSKSNRTESKEKLTKIAASLGGAAIGEARGEVLEVGLARDDVLAEGFELRDGALLGSIHDDSTFRILPRGLPSRPLMLDQYVRCPNLIGRRGRRHSRLLLVLILVRRPICRRDRGFLSLAIGLYLCRTERGGGRGRGTGTGSLSSLKCSGLGW</sequence>